<sequence length="572" mass="63378">METHVSLEGTVQGKAATLRLVGQTLEVILNKKETWLQVPVELVLDVSWKSPHLLISLLAPKRHSEHASRILTRDQWAQRHANKHVASLSLFQFRAHTYDGSSWANTMMKKAYDRTPARRRVLVICNPSSGKGHAKHVLEDVTKPIFQAARFELDVVETTARGDAFRFCTTLDVSRYDIMAFVGGDGTLHEAINGLASRNDAVRALSIPLVPIPAGSGNGLYVSLHGAEIGFSAPVACLTAIKGVPYSHELMAVTQPLDAFGSSGRWPYTLRKTTKDGRGYVQFYSFMSQAIGIMADIDIGTEAWRFIGDIRFTLGYVFAVLRNKACPIHVDAYFGASGTASHASMYECARQTPVRVLQRNGQLQHSSAILHHEQMQPHTHVDTTKDLPSDVHRLRFGTVLDELPMSPTPFDPTSASHPPSDVWTRIHTAVSTVYTGKVPYVARSLLAFPYTCPDDGLFDVLLQEQRSSAMKKIMATTRGETGDHIFDHGMDYFKVEALRITPYENAMKKNPRHYISIDGESVPYAPFQVEVSPLHVSLLTLSDDEWLAPSIRARTIDSHASRYASTATSPDS</sequence>
<dbReference type="KEGG" id="mgl:MGL_3927"/>
<accession>A8QBN7</accession>
<name>A8QBN7_MALGO</name>
<dbReference type="Pfam" id="PF00781">
    <property type="entry name" value="DAGK_cat"/>
    <property type="match status" value="1"/>
</dbReference>
<gene>
    <name evidence="2" type="ORF">MGL_3927</name>
</gene>
<feature type="domain" description="DAGKc" evidence="1">
    <location>
        <begin position="116"/>
        <end position="257"/>
    </location>
</feature>
<dbReference type="EMBL" id="AAYY01000016">
    <property type="protein sequence ID" value="EDP41719.1"/>
    <property type="molecule type" value="Genomic_DNA"/>
</dbReference>
<dbReference type="PANTHER" id="PTHR12358:SF31">
    <property type="entry name" value="ACYLGLYCEROL KINASE, MITOCHONDRIAL"/>
    <property type="match status" value="1"/>
</dbReference>
<dbReference type="OrthoDB" id="3853857at2759"/>
<dbReference type="VEuPathDB" id="FungiDB:MGL_3927"/>
<dbReference type="InterPro" id="IPR050187">
    <property type="entry name" value="Lipid_Phosphate_FormReg"/>
</dbReference>
<dbReference type="InParanoid" id="A8QBN7"/>
<dbReference type="Proteomes" id="UP000008837">
    <property type="component" value="Unassembled WGS sequence"/>
</dbReference>
<keyword evidence="3" id="KW-1185">Reference proteome</keyword>
<dbReference type="InterPro" id="IPR001206">
    <property type="entry name" value="Diacylglycerol_kinase_cat_dom"/>
</dbReference>
<dbReference type="GO" id="GO:0016773">
    <property type="term" value="F:phosphotransferase activity, alcohol group as acceptor"/>
    <property type="evidence" value="ECO:0007669"/>
    <property type="project" value="UniProtKB-ARBA"/>
</dbReference>
<dbReference type="GO" id="GO:0016020">
    <property type="term" value="C:membrane"/>
    <property type="evidence" value="ECO:0007669"/>
    <property type="project" value="TreeGrafter"/>
</dbReference>
<dbReference type="SMART" id="SM00046">
    <property type="entry name" value="DAGKc"/>
    <property type="match status" value="1"/>
</dbReference>
<protein>
    <recommendedName>
        <fullName evidence="1">DAGKc domain-containing protein</fullName>
    </recommendedName>
</protein>
<reference evidence="2 3" key="1">
    <citation type="journal article" date="2007" name="Proc. Natl. Acad. Sci. U.S.A.">
        <title>Dandruff-associated Malassezia genomes reveal convergent and divergent virulence traits shared with plant and human fungal pathogens.</title>
        <authorList>
            <person name="Xu J."/>
            <person name="Saunders C.W."/>
            <person name="Hu P."/>
            <person name="Grant R.A."/>
            <person name="Boekhout T."/>
            <person name="Kuramae E.E."/>
            <person name="Kronstad J.W."/>
            <person name="Deangelis Y.M."/>
            <person name="Reeder N.L."/>
            <person name="Johnstone K.R."/>
            <person name="Leland M."/>
            <person name="Fieno A.M."/>
            <person name="Begley W.M."/>
            <person name="Sun Y."/>
            <person name="Lacey M.P."/>
            <person name="Chaudhary T."/>
            <person name="Keough T."/>
            <person name="Chu L."/>
            <person name="Sears R."/>
            <person name="Yuan B."/>
            <person name="Dawson T.L.Jr."/>
        </authorList>
    </citation>
    <scope>NUCLEOTIDE SEQUENCE [LARGE SCALE GENOMIC DNA]</scope>
    <source>
        <strain evidence="3">ATCC MYA-4612 / CBS 7966</strain>
    </source>
</reference>
<dbReference type="GO" id="GO:0001727">
    <property type="term" value="F:lipid kinase activity"/>
    <property type="evidence" value="ECO:0007669"/>
    <property type="project" value="TreeGrafter"/>
</dbReference>
<dbReference type="InterPro" id="IPR016064">
    <property type="entry name" value="NAD/diacylglycerol_kinase_sf"/>
</dbReference>
<dbReference type="RefSeq" id="XP_001728933.1">
    <property type="nucleotide sequence ID" value="XM_001728881.1"/>
</dbReference>
<dbReference type="GeneID" id="5853239"/>
<dbReference type="InterPro" id="IPR017438">
    <property type="entry name" value="ATP-NAD_kinase_N"/>
</dbReference>
<dbReference type="Gene3D" id="3.40.50.10330">
    <property type="entry name" value="Probable inorganic polyphosphate/atp-NAD kinase, domain 1"/>
    <property type="match status" value="1"/>
</dbReference>
<comment type="caution">
    <text evidence="2">The sequence shown here is derived from an EMBL/GenBank/DDBJ whole genome shotgun (WGS) entry which is preliminary data.</text>
</comment>
<dbReference type="AlphaFoldDB" id="A8QBN7"/>
<dbReference type="PROSITE" id="PS50146">
    <property type="entry name" value="DAGK"/>
    <property type="match status" value="1"/>
</dbReference>
<dbReference type="Gene3D" id="2.60.200.40">
    <property type="match status" value="1"/>
</dbReference>
<dbReference type="GO" id="GO:0046512">
    <property type="term" value="P:sphingosine biosynthetic process"/>
    <property type="evidence" value="ECO:0007669"/>
    <property type="project" value="TreeGrafter"/>
</dbReference>
<organism evidence="2 3">
    <name type="scientific">Malassezia globosa (strain ATCC MYA-4612 / CBS 7966)</name>
    <name type="common">Dandruff-associated fungus</name>
    <dbReference type="NCBI Taxonomy" id="425265"/>
    <lineage>
        <taxon>Eukaryota</taxon>
        <taxon>Fungi</taxon>
        <taxon>Dikarya</taxon>
        <taxon>Basidiomycota</taxon>
        <taxon>Ustilaginomycotina</taxon>
        <taxon>Malasseziomycetes</taxon>
        <taxon>Malasseziales</taxon>
        <taxon>Malasseziaceae</taxon>
        <taxon>Malassezia</taxon>
    </lineage>
</organism>
<dbReference type="PANTHER" id="PTHR12358">
    <property type="entry name" value="SPHINGOSINE KINASE"/>
    <property type="match status" value="1"/>
</dbReference>
<dbReference type="GO" id="GO:0005737">
    <property type="term" value="C:cytoplasm"/>
    <property type="evidence" value="ECO:0007669"/>
    <property type="project" value="TreeGrafter"/>
</dbReference>
<evidence type="ECO:0000313" key="3">
    <source>
        <dbReference type="Proteomes" id="UP000008837"/>
    </source>
</evidence>
<dbReference type="OMA" id="QAWSRRI"/>
<evidence type="ECO:0000313" key="2">
    <source>
        <dbReference type="EMBL" id="EDP41719.1"/>
    </source>
</evidence>
<dbReference type="STRING" id="425265.A8QBN7"/>
<dbReference type="SUPFAM" id="SSF111331">
    <property type="entry name" value="NAD kinase/diacylglycerol kinase-like"/>
    <property type="match status" value="1"/>
</dbReference>
<proteinExistence type="predicted"/>
<dbReference type="FunCoup" id="A8QBN7">
    <property type="interactions" value="131"/>
</dbReference>
<evidence type="ECO:0000259" key="1">
    <source>
        <dbReference type="PROSITE" id="PS50146"/>
    </source>
</evidence>